<evidence type="ECO:0000313" key="1">
    <source>
        <dbReference type="EMBL" id="NEX62214.1"/>
    </source>
</evidence>
<evidence type="ECO:0000313" key="2">
    <source>
        <dbReference type="Proteomes" id="UP000482155"/>
    </source>
</evidence>
<organism evidence="1 2">
    <name type="scientific">Noviherbaspirillum galbum</name>
    <dbReference type="NCBI Taxonomy" id="2709383"/>
    <lineage>
        <taxon>Bacteria</taxon>
        <taxon>Pseudomonadati</taxon>
        <taxon>Pseudomonadota</taxon>
        <taxon>Betaproteobacteria</taxon>
        <taxon>Burkholderiales</taxon>
        <taxon>Oxalobacteraceae</taxon>
        <taxon>Noviherbaspirillum</taxon>
    </lineage>
</organism>
<proteinExistence type="predicted"/>
<comment type="caution">
    <text evidence="1">The sequence shown here is derived from an EMBL/GenBank/DDBJ whole genome shotgun (WGS) entry which is preliminary data.</text>
</comment>
<keyword evidence="2" id="KW-1185">Reference proteome</keyword>
<name>A0A6B3SN24_9BURK</name>
<accession>A0A6B3SN24</accession>
<dbReference type="AlphaFoldDB" id="A0A6B3SN24"/>
<reference evidence="1 2" key="1">
    <citation type="submission" date="2020-02" db="EMBL/GenBank/DDBJ databases">
        <authorList>
            <person name="Kim M.K."/>
        </authorList>
    </citation>
    <scope>NUCLEOTIDE SEQUENCE [LARGE SCALE GENOMIC DNA]</scope>
    <source>
        <strain evidence="1 2">17J57-3</strain>
    </source>
</reference>
<protein>
    <submittedName>
        <fullName evidence="1">Uncharacterized protein</fullName>
    </submittedName>
</protein>
<dbReference type="EMBL" id="JAAIVB010000045">
    <property type="protein sequence ID" value="NEX62214.1"/>
    <property type="molecule type" value="Genomic_DNA"/>
</dbReference>
<dbReference type="RefSeq" id="WP_163964199.1">
    <property type="nucleotide sequence ID" value="NZ_JAAIVB010000045.1"/>
</dbReference>
<gene>
    <name evidence="1" type="ORF">G3574_14090</name>
</gene>
<sequence length="83" mass="9566">MQYQWQARYRFSQVAQFGLQGFGEFGKWNDWNPKRLQSHRIGPAFAGEALVGKHAWKYELSYFIGKVRASPAKTVSVRIQATS</sequence>
<dbReference type="Proteomes" id="UP000482155">
    <property type="component" value="Unassembled WGS sequence"/>
</dbReference>